<dbReference type="InterPro" id="IPR018391">
    <property type="entry name" value="PQQ_b-propeller_rpt"/>
</dbReference>
<sequence length="960" mass="109024">MDRSRRGGYNSSYNYNNNYSRTRDRIDRNRRWNNQGNNPSRRVSPYTYRNQYQRNHRIPSHNHPNARPPPTFVESRRCKPARPASPIEGSEEYMSLKIQQKSALIMRHLLSPNEPIVSKPDLEPIIETIVIDDTVEVVSANDTRKSSNKNKKNSVKAKDIYEKIRNYLTKLGKSKMINFINASSSSSLNTVITQMQQHERLELSRILRDMKSSSASPVEDDNNFINPDLLLNMTELPEDVIRTLERTLNIDLSFFNEGLHQSCNEVYEDALGEPDIFIKKEIICNEDFPCSPESMKKLPPNDEYIMNEFPVKEELMEDLPNEEFLEDLPVIEKSMENVSNEDFLKDLPVEEKSMENVSNEDFMKDLPVKEESMENVFNEDFMKDLPVKEKSMEDLSNEEIPIKEESVEDLPPNCEFIEHISGNEELMGDLPPYETDIPVKEESVNSVNVSVVQVPKPMTGFKIEDEDISDSFSDLKTLLAAENKDKESIDQYSIESPPLSIEETANIELNEETYNLNQSSINKVEATLKEIVEAESKRVHSNVDSILVDINLIDECCKHLNKYKNVLIRALAYKNKDCQCPEKSIQPVVIIATSDEDNGVGKKRKLGTNVHSDLQTQQSQSRTCKIQKLDQINQLKINPNQEAVECETESSAEVLKLPKVQGLVTVIELIDNQLVMGTKSGSVIFASKKDGTIQHTIDVTHQSITSIAFNSTGHNQRTLMYVGSLDMVLRIYDVKTKEKLGEDGVSDQVRCMDSKWGFVFIGCKDGNLLRYWSEKSKVDFELYSLNLEIFSLKATEEGARRVLIVGHRGAEVFVRDAMFGLFLRSFSFDKPTVYSMEFNGATGYLYCGTAHDNVLVYDFNRGNLLQVFAANDSDQPPGISCLKLFKNFLFVGCYNGFVYVFNILTGEKIATLPGPGGGIICMQLLSQQVILSTLNHEFSAVILPENISLNDKKFPIANED</sequence>
<dbReference type="GO" id="GO:0016020">
    <property type="term" value="C:membrane"/>
    <property type="evidence" value="ECO:0007669"/>
    <property type="project" value="TreeGrafter"/>
</dbReference>
<feature type="compositionally biased region" description="Basic and acidic residues" evidence="1">
    <location>
        <begin position="21"/>
        <end position="30"/>
    </location>
</feature>
<feature type="compositionally biased region" description="Polar residues" evidence="1">
    <location>
        <begin position="35"/>
        <end position="53"/>
    </location>
</feature>
<proteinExistence type="predicted"/>
<keyword evidence="4" id="KW-1185">Reference proteome</keyword>
<dbReference type="InterPro" id="IPR001680">
    <property type="entry name" value="WD40_rpt"/>
</dbReference>
<protein>
    <recommendedName>
        <fullName evidence="2">LRRK2 beta-propeller domain-containing protein</fullName>
    </recommendedName>
</protein>
<dbReference type="PANTHER" id="PTHR14435:SF2">
    <property type="entry name" value="ZINC FINGER PROTEIN 106"/>
    <property type="match status" value="1"/>
</dbReference>
<dbReference type="SMART" id="SM00320">
    <property type="entry name" value="WD40"/>
    <property type="match status" value="3"/>
</dbReference>
<evidence type="ECO:0000259" key="2">
    <source>
        <dbReference type="Pfam" id="PF23748"/>
    </source>
</evidence>
<dbReference type="OrthoDB" id="10002522at2759"/>
<dbReference type="SUPFAM" id="SSF50978">
    <property type="entry name" value="WD40 repeat-like"/>
    <property type="match status" value="1"/>
</dbReference>
<dbReference type="Proteomes" id="UP001152799">
    <property type="component" value="Chromosome 3"/>
</dbReference>
<dbReference type="Pfam" id="PF23748">
    <property type="entry name" value="Beta-prop_LRRK2"/>
    <property type="match status" value="1"/>
</dbReference>
<accession>A0A9N9QDT5</accession>
<dbReference type="InterPro" id="IPR042622">
    <property type="entry name" value="Znf106"/>
</dbReference>
<evidence type="ECO:0000313" key="4">
    <source>
        <dbReference type="Proteomes" id="UP001152799"/>
    </source>
</evidence>
<dbReference type="PANTHER" id="PTHR14435">
    <property type="entry name" value="ZINC FINGER PROTEIN 106"/>
    <property type="match status" value="1"/>
</dbReference>
<dbReference type="InterPro" id="IPR036322">
    <property type="entry name" value="WD40_repeat_dom_sf"/>
</dbReference>
<feature type="domain" description="LRRK2 beta-propeller" evidence="2">
    <location>
        <begin position="653"/>
        <end position="735"/>
    </location>
</feature>
<dbReference type="SMART" id="SM00564">
    <property type="entry name" value="PQQ"/>
    <property type="match status" value="2"/>
</dbReference>
<evidence type="ECO:0000313" key="3">
    <source>
        <dbReference type="EMBL" id="CAG9766239.1"/>
    </source>
</evidence>
<dbReference type="AlphaFoldDB" id="A0A9N9QDT5"/>
<dbReference type="InterPro" id="IPR056602">
    <property type="entry name" value="Beta-prop_LRRK2"/>
</dbReference>
<name>A0A9N9QDT5_9CUCU</name>
<dbReference type="Gene3D" id="2.130.10.10">
    <property type="entry name" value="YVTN repeat-like/Quinoprotein amine dehydrogenase"/>
    <property type="match status" value="2"/>
</dbReference>
<reference evidence="3" key="1">
    <citation type="submission" date="2022-01" db="EMBL/GenBank/DDBJ databases">
        <authorList>
            <person name="King R."/>
        </authorList>
    </citation>
    <scope>NUCLEOTIDE SEQUENCE</scope>
</reference>
<gene>
    <name evidence="3" type="ORF">CEUTPL_LOCUS6826</name>
</gene>
<dbReference type="GO" id="GO:0003723">
    <property type="term" value="F:RNA binding"/>
    <property type="evidence" value="ECO:0007669"/>
    <property type="project" value="InterPro"/>
</dbReference>
<dbReference type="GO" id="GO:0005829">
    <property type="term" value="C:cytosol"/>
    <property type="evidence" value="ECO:0007669"/>
    <property type="project" value="TreeGrafter"/>
</dbReference>
<feature type="region of interest" description="Disordered" evidence="1">
    <location>
        <begin position="1"/>
        <end position="88"/>
    </location>
</feature>
<dbReference type="EMBL" id="OU892279">
    <property type="protein sequence ID" value="CAG9766239.1"/>
    <property type="molecule type" value="Genomic_DNA"/>
</dbReference>
<feature type="compositionally biased region" description="Low complexity" evidence="1">
    <location>
        <begin position="7"/>
        <end position="20"/>
    </location>
</feature>
<dbReference type="GO" id="GO:0017124">
    <property type="term" value="F:SH3 domain binding"/>
    <property type="evidence" value="ECO:0007669"/>
    <property type="project" value="TreeGrafter"/>
</dbReference>
<organism evidence="3 4">
    <name type="scientific">Ceutorhynchus assimilis</name>
    <name type="common">cabbage seed weevil</name>
    <dbReference type="NCBI Taxonomy" id="467358"/>
    <lineage>
        <taxon>Eukaryota</taxon>
        <taxon>Metazoa</taxon>
        <taxon>Ecdysozoa</taxon>
        <taxon>Arthropoda</taxon>
        <taxon>Hexapoda</taxon>
        <taxon>Insecta</taxon>
        <taxon>Pterygota</taxon>
        <taxon>Neoptera</taxon>
        <taxon>Endopterygota</taxon>
        <taxon>Coleoptera</taxon>
        <taxon>Polyphaga</taxon>
        <taxon>Cucujiformia</taxon>
        <taxon>Curculionidae</taxon>
        <taxon>Ceutorhynchinae</taxon>
        <taxon>Ceutorhynchus</taxon>
    </lineage>
</organism>
<evidence type="ECO:0000256" key="1">
    <source>
        <dbReference type="SAM" id="MobiDB-lite"/>
    </source>
</evidence>
<dbReference type="InterPro" id="IPR015943">
    <property type="entry name" value="WD40/YVTN_repeat-like_dom_sf"/>
</dbReference>